<name>A0A939T4M3_9ACTN</name>
<protein>
    <submittedName>
        <fullName evidence="1">Uncharacterized protein</fullName>
    </submittedName>
</protein>
<comment type="caution">
    <text evidence="1">The sequence shown here is derived from an EMBL/GenBank/DDBJ whole genome shotgun (WGS) entry which is preliminary data.</text>
</comment>
<dbReference type="RefSeq" id="WP_208253660.1">
    <property type="nucleotide sequence ID" value="NZ_JAGEOJ010000001.1"/>
</dbReference>
<evidence type="ECO:0000313" key="2">
    <source>
        <dbReference type="Proteomes" id="UP000669179"/>
    </source>
</evidence>
<organism evidence="1 2">
    <name type="scientific">Actinomadura barringtoniae</name>
    <dbReference type="NCBI Taxonomy" id="1427535"/>
    <lineage>
        <taxon>Bacteria</taxon>
        <taxon>Bacillati</taxon>
        <taxon>Actinomycetota</taxon>
        <taxon>Actinomycetes</taxon>
        <taxon>Streptosporangiales</taxon>
        <taxon>Thermomonosporaceae</taxon>
        <taxon>Actinomadura</taxon>
    </lineage>
</organism>
<keyword evidence="2" id="KW-1185">Reference proteome</keyword>
<reference evidence="1" key="1">
    <citation type="submission" date="2021-03" db="EMBL/GenBank/DDBJ databases">
        <authorList>
            <person name="Kanchanasin P."/>
            <person name="Saeng-In P."/>
            <person name="Phongsopitanun W."/>
            <person name="Yuki M."/>
            <person name="Kudo T."/>
            <person name="Ohkuma M."/>
            <person name="Tanasupawat S."/>
        </authorList>
    </citation>
    <scope>NUCLEOTIDE SEQUENCE</scope>
    <source>
        <strain evidence="1">GKU 128</strain>
    </source>
</reference>
<evidence type="ECO:0000313" key="1">
    <source>
        <dbReference type="EMBL" id="MBO2446092.1"/>
    </source>
</evidence>
<dbReference type="AlphaFoldDB" id="A0A939T4M3"/>
<sequence length="145" mass="16642">MAFMTFTRDRDGLPLFHAAKPYTALGSWLITDVSIHKAVALDALAMLADVSVGRDPFTPWSSENYSVAFSSAGLSISAHYADEQSEYRIAEAREALDAFWRFLASQPERTHMVREYYPDLPETEAEIRYWEDHWGRPHPDRGRLF</sequence>
<accession>A0A939T4M3</accession>
<proteinExistence type="predicted"/>
<gene>
    <name evidence="1" type="ORF">J4573_03255</name>
</gene>
<dbReference type="Proteomes" id="UP000669179">
    <property type="component" value="Unassembled WGS sequence"/>
</dbReference>
<dbReference type="EMBL" id="JAGEOJ010000001">
    <property type="protein sequence ID" value="MBO2446092.1"/>
    <property type="molecule type" value="Genomic_DNA"/>
</dbReference>